<organism evidence="4 5">
    <name type="scientific">Paenibacillus taihuensis</name>
    <dbReference type="NCBI Taxonomy" id="1156355"/>
    <lineage>
        <taxon>Bacteria</taxon>
        <taxon>Bacillati</taxon>
        <taxon>Bacillota</taxon>
        <taxon>Bacilli</taxon>
        <taxon>Bacillales</taxon>
        <taxon>Paenibacillaceae</taxon>
        <taxon>Paenibacillus</taxon>
    </lineage>
</organism>
<feature type="region of interest" description="Disordered" evidence="1">
    <location>
        <begin position="1"/>
        <end position="26"/>
    </location>
</feature>
<evidence type="ECO:0000256" key="1">
    <source>
        <dbReference type="SAM" id="MobiDB-lite"/>
    </source>
</evidence>
<evidence type="ECO:0000313" key="4">
    <source>
        <dbReference type="EMBL" id="REE86554.1"/>
    </source>
</evidence>
<dbReference type="OrthoDB" id="9816453at2"/>
<keyword evidence="2" id="KW-0472">Membrane</keyword>
<feature type="compositionally biased region" description="Polar residues" evidence="1">
    <location>
        <begin position="1"/>
        <end position="20"/>
    </location>
</feature>
<evidence type="ECO:0000259" key="3">
    <source>
        <dbReference type="Pfam" id="PF09992"/>
    </source>
</evidence>
<sequence>MEQQTQLSRQQTHLNRSQAPRHQADFKPKRWKRRIAQLFTLLVIAILLGGGWFYLTPSGSNWRYMMADTLITSQHRYLAKYLIGQDELDKRVAEYNQKFDQMGDVKDNHNIDLAAHPEGSVTIEPISHKTFKGYLMYVHDPKMVRVVTTNIVGEGERVLSMVKRTGAIAGVNGGAFDDPNWNGNGFKPAGIVMSGGKVLYKGNGMNAKVNVVGIDKDGIMIAGRYTPNQLVKMGVSEAVTFQPKFIVNGKGLIKSEADGWGIAPRTSMAQLKDGTIVFCVIDGRQPGYSVGATLYDVQKILLEKGAVTAANLDGGSSTVLVKDDQVVNKPSSQYGPRYLPTAFLVFDHPEQVDVGNIWSGINMNNFDSTKKRTQSSSAT</sequence>
<dbReference type="PANTHER" id="PTHR40446">
    <property type="entry name" value="N-ACETYLGLUCOSAMINE-1-PHOSPHODIESTER ALPHA-N-ACETYLGLUCOSAMINIDASE"/>
    <property type="match status" value="1"/>
</dbReference>
<dbReference type="EMBL" id="QTTN01000010">
    <property type="protein sequence ID" value="REE86554.1"/>
    <property type="molecule type" value="Genomic_DNA"/>
</dbReference>
<dbReference type="Proteomes" id="UP000256304">
    <property type="component" value="Unassembled WGS sequence"/>
</dbReference>
<dbReference type="InterPro" id="IPR018711">
    <property type="entry name" value="NAGPA"/>
</dbReference>
<feature type="transmembrane region" description="Helical" evidence="2">
    <location>
        <begin position="35"/>
        <end position="55"/>
    </location>
</feature>
<evidence type="ECO:0000313" key="5">
    <source>
        <dbReference type="Proteomes" id="UP000256304"/>
    </source>
</evidence>
<gene>
    <name evidence="4" type="ORF">A8990_110164</name>
</gene>
<proteinExistence type="predicted"/>
<keyword evidence="2" id="KW-1133">Transmembrane helix</keyword>
<accession>A0A3D9S288</accession>
<dbReference type="AlphaFoldDB" id="A0A3D9S288"/>
<dbReference type="RefSeq" id="WP_116189106.1">
    <property type="nucleotide sequence ID" value="NZ_QTTN01000010.1"/>
</dbReference>
<protein>
    <submittedName>
        <fullName evidence="4">Exopolysaccharide biosynthesis protein</fullName>
    </submittedName>
</protein>
<comment type="caution">
    <text evidence="4">The sequence shown here is derived from an EMBL/GenBank/DDBJ whole genome shotgun (WGS) entry which is preliminary data.</text>
</comment>
<dbReference type="Pfam" id="PF09992">
    <property type="entry name" value="NAGPA"/>
    <property type="match status" value="1"/>
</dbReference>
<feature type="domain" description="Phosphodiester glycosidase" evidence="3">
    <location>
        <begin position="166"/>
        <end position="346"/>
    </location>
</feature>
<name>A0A3D9S288_9BACL</name>
<keyword evidence="5" id="KW-1185">Reference proteome</keyword>
<evidence type="ECO:0000256" key="2">
    <source>
        <dbReference type="SAM" id="Phobius"/>
    </source>
</evidence>
<reference evidence="4 5" key="1">
    <citation type="submission" date="2018-08" db="EMBL/GenBank/DDBJ databases">
        <title>Genomic Encyclopedia of Type Strains, Phase III (KMG-III): the genomes of soil and plant-associated and newly described type strains.</title>
        <authorList>
            <person name="Whitman W."/>
        </authorList>
    </citation>
    <scope>NUCLEOTIDE SEQUENCE [LARGE SCALE GENOMIC DNA]</scope>
    <source>
        <strain evidence="4 5">CGMCC 1.10966</strain>
    </source>
</reference>
<dbReference type="PANTHER" id="PTHR40446:SF2">
    <property type="entry name" value="N-ACETYLGLUCOSAMINE-1-PHOSPHODIESTER ALPHA-N-ACETYLGLUCOSAMINIDASE"/>
    <property type="match status" value="1"/>
</dbReference>
<keyword evidence="2" id="KW-0812">Transmembrane</keyword>